<name>A0A9X2RUE9_STRMQ</name>
<sequence length="75" mass="8294">MKKRAWIMFFDESGVPLLPQVPRTYAPRGRTPTLRHRLNWKRASMAAAPGYHAADASTVRDGASTSSRAATTPPR</sequence>
<protein>
    <submittedName>
        <fullName evidence="2">Transposase</fullName>
    </submittedName>
</protein>
<keyword evidence="3" id="KW-1185">Reference proteome</keyword>
<accession>A0A9X2RUE9</accession>
<dbReference type="EMBL" id="JANIIC010000006">
    <property type="protein sequence ID" value="MCQ8829050.1"/>
    <property type="molecule type" value="Genomic_DNA"/>
</dbReference>
<feature type="region of interest" description="Disordered" evidence="1">
    <location>
        <begin position="51"/>
        <end position="75"/>
    </location>
</feature>
<evidence type="ECO:0000313" key="3">
    <source>
        <dbReference type="Proteomes" id="UP001142400"/>
    </source>
</evidence>
<dbReference type="Proteomes" id="UP001142400">
    <property type="component" value="Unassembled WGS sequence"/>
</dbReference>
<gene>
    <name evidence="2" type="ORF">NQU54_08165</name>
</gene>
<proteinExistence type="predicted"/>
<dbReference type="RefSeq" id="WP_257630488.1">
    <property type="nucleotide sequence ID" value="NZ_JANIIC010000006.1"/>
</dbReference>
<comment type="caution">
    <text evidence="2">The sequence shown here is derived from an EMBL/GenBank/DDBJ whole genome shotgun (WGS) entry which is preliminary data.</text>
</comment>
<feature type="compositionally biased region" description="Polar residues" evidence="1">
    <location>
        <begin position="63"/>
        <end position="75"/>
    </location>
</feature>
<dbReference type="AlphaFoldDB" id="A0A9X2RUE9"/>
<reference evidence="2" key="1">
    <citation type="submission" date="2022-06" db="EMBL/GenBank/DDBJ databases">
        <title>WGS of actinobacteria.</title>
        <authorList>
            <person name="Thawai C."/>
        </authorList>
    </citation>
    <scope>NUCLEOTIDE SEQUENCE</scope>
    <source>
        <strain evidence="2">DSM 42010</strain>
    </source>
</reference>
<evidence type="ECO:0000256" key="1">
    <source>
        <dbReference type="SAM" id="MobiDB-lite"/>
    </source>
</evidence>
<organism evidence="2 3">
    <name type="scientific">Streptomyces malaysiensis subsp. samsunensis</name>
    <dbReference type="NCBI Taxonomy" id="459658"/>
    <lineage>
        <taxon>Bacteria</taxon>
        <taxon>Bacillati</taxon>
        <taxon>Actinomycetota</taxon>
        <taxon>Actinomycetes</taxon>
        <taxon>Kitasatosporales</taxon>
        <taxon>Streptomycetaceae</taxon>
        <taxon>Streptomyces</taxon>
        <taxon>Streptomyces violaceusniger group</taxon>
    </lineage>
</organism>
<evidence type="ECO:0000313" key="2">
    <source>
        <dbReference type="EMBL" id="MCQ8829050.1"/>
    </source>
</evidence>